<proteinExistence type="predicted"/>
<gene>
    <name evidence="1" type="ORF">M4Z11_06745</name>
</gene>
<dbReference type="RefSeq" id="WP_249677833.1">
    <property type="nucleotide sequence ID" value="NZ_JAMCOF010000014.1"/>
</dbReference>
<accession>A0ABT0PA14</accession>
<comment type="caution">
    <text evidence="1">The sequence shown here is derived from an EMBL/GenBank/DDBJ whole genome shotgun (WGS) entry which is preliminary data.</text>
</comment>
<dbReference type="Pfam" id="PF06412">
    <property type="entry name" value="TraD"/>
    <property type="match status" value="1"/>
</dbReference>
<dbReference type="EMBL" id="JAMCOF010000014">
    <property type="protein sequence ID" value="MCL6230281.1"/>
    <property type="molecule type" value="Genomic_DNA"/>
</dbReference>
<organism evidence="1 2">
    <name type="scientific">Bartonella bilalgolemii</name>
    <dbReference type="NCBI Taxonomy" id="2942911"/>
    <lineage>
        <taxon>Bacteria</taxon>
        <taxon>Pseudomonadati</taxon>
        <taxon>Pseudomonadota</taxon>
        <taxon>Alphaproteobacteria</taxon>
        <taxon>Hyphomicrobiales</taxon>
        <taxon>Bartonellaceae</taxon>
        <taxon>Bartonella</taxon>
    </lineage>
</organism>
<dbReference type="Proteomes" id="UP001523003">
    <property type="component" value="Unassembled WGS sequence"/>
</dbReference>
<reference evidence="1 2" key="1">
    <citation type="submission" date="2022-05" db="EMBL/GenBank/DDBJ databases">
        <title>Description of the Bartonella bilalgolemii sp. nov. Isolated from Apodemus uralensis (Pallas 1811).</title>
        <authorList>
            <person name="Zgheib R."/>
            <person name="Celebi B."/>
        </authorList>
    </citation>
    <scope>NUCLEOTIDE SEQUENCE [LARGE SCALE GENOMIC DNA]</scope>
    <source>
        <strain evidence="1 2">G70</strain>
    </source>
</reference>
<dbReference type="InterPro" id="IPR009444">
    <property type="entry name" value="Conjugal_tfr_TraD_a-type"/>
</dbReference>
<evidence type="ECO:0000313" key="1">
    <source>
        <dbReference type="EMBL" id="MCL6230281.1"/>
    </source>
</evidence>
<sequence>MKDEIRRKDAREKISLGGLIVKAGLREADKSFILGCLIYASKLDCNSKEYKKFEKLGKLAFADLRGKDDKQIE</sequence>
<keyword evidence="2" id="KW-1185">Reference proteome</keyword>
<evidence type="ECO:0000313" key="2">
    <source>
        <dbReference type="Proteomes" id="UP001523003"/>
    </source>
</evidence>
<name>A0ABT0PA14_9HYPH</name>
<protein>
    <submittedName>
        <fullName evidence="1">Conjugal transfer protein TraD</fullName>
    </submittedName>
</protein>